<evidence type="ECO:0000313" key="2">
    <source>
        <dbReference type="Proteomes" id="UP001523234"/>
    </source>
</evidence>
<protein>
    <recommendedName>
        <fullName evidence="3">DNA-damage-inducible protein J</fullName>
    </recommendedName>
</protein>
<proteinExistence type="predicted"/>
<dbReference type="Gene3D" id="1.10.1220.10">
    <property type="entry name" value="Met repressor-like"/>
    <property type="match status" value="1"/>
</dbReference>
<accession>A0ABT0ZQV2</accession>
<comment type="caution">
    <text evidence="1">The sequence shown here is derived from an EMBL/GenBank/DDBJ whole genome shotgun (WGS) entry which is preliminary data.</text>
</comment>
<organism evidence="1 2">
    <name type="scientific">Fructobacillus apis</name>
    <dbReference type="NCBI Taxonomy" id="2935017"/>
    <lineage>
        <taxon>Bacteria</taxon>
        <taxon>Bacillati</taxon>
        <taxon>Bacillota</taxon>
        <taxon>Bacilli</taxon>
        <taxon>Lactobacillales</taxon>
        <taxon>Lactobacillaceae</taxon>
        <taxon>Fructobacillus</taxon>
    </lineage>
</organism>
<name>A0ABT0ZQV2_9LACO</name>
<evidence type="ECO:0008006" key="3">
    <source>
        <dbReference type="Google" id="ProtNLM"/>
    </source>
</evidence>
<dbReference type="RefSeq" id="WP_252443441.1">
    <property type="nucleotide sequence ID" value="NZ_JAMWYK010000004.1"/>
</dbReference>
<dbReference type="Proteomes" id="UP001523234">
    <property type="component" value="Unassembled WGS sequence"/>
</dbReference>
<dbReference type="EMBL" id="JAMWYK010000004">
    <property type="protein sequence ID" value="MCO0832357.1"/>
    <property type="molecule type" value="Genomic_DNA"/>
</dbReference>
<sequence length="88" mass="9784">MDSPNIATIKVSKHINDKASDVLADFGMSTRTAVNHFLESIIETRTVPAGIVAKQKIIDDGVDRLVELIPIGKPIETKEELWEWLKDA</sequence>
<keyword evidence="2" id="KW-1185">Reference proteome</keyword>
<reference evidence="1 2" key="1">
    <citation type="submission" date="2022-06" db="EMBL/GenBank/DDBJ databases">
        <title>Fructobacillus taiwanensis sp. nov., isolated from the honeybee.</title>
        <authorList>
            <person name="Chen Y.-S."/>
            <person name="Wang L.-T."/>
            <person name="Lee Y.-S."/>
            <person name="Chang Y.-C."/>
            <person name="Wu H.-C."/>
            <person name="Liao C.-Y."/>
            <person name="Chen W.-H."/>
            <person name="Deng J.-N."/>
            <person name="Wang Y.-H."/>
        </authorList>
    </citation>
    <scope>NUCLEOTIDE SEQUENCE [LARGE SCALE GENOMIC DNA]</scope>
    <source>
        <strain evidence="1 2">W13</strain>
    </source>
</reference>
<evidence type="ECO:0000313" key="1">
    <source>
        <dbReference type="EMBL" id="MCO0832357.1"/>
    </source>
</evidence>
<dbReference type="InterPro" id="IPR013321">
    <property type="entry name" value="Arc_rbn_hlx_hlx"/>
</dbReference>
<gene>
    <name evidence="1" type="ORF">NFX39_04530</name>
</gene>